<sequence>MKESSELPDLQPHTTPPDLLPHRRYLSNLHDHTNATYHQFSGSGDNNKWWSTTMAILGFSGRQIFKGLRRCDTRDDWARRVGGGGRWILEIQHYWN</sequence>
<dbReference type="Gramene" id="MELO3C024137.2.1">
    <property type="protein sequence ID" value="MELO3C024137.2.1"/>
    <property type="gene ID" value="MELO3C024137.2"/>
</dbReference>
<protein>
    <submittedName>
        <fullName evidence="2">Uncharacterized protein</fullName>
    </submittedName>
</protein>
<accession>A0A9I9DUS3</accession>
<dbReference type="AlphaFoldDB" id="A0A9I9DUS3"/>
<dbReference type="EnsemblPlants" id="MELO3C024137.2.1">
    <property type="protein sequence ID" value="MELO3C024137.2.1"/>
    <property type="gene ID" value="MELO3C024137.2"/>
</dbReference>
<name>A0A9I9DUS3_CUCME</name>
<reference evidence="2" key="1">
    <citation type="submission" date="2023-03" db="UniProtKB">
        <authorList>
            <consortium name="EnsemblPlants"/>
        </authorList>
    </citation>
    <scope>IDENTIFICATION</scope>
</reference>
<organism evidence="2">
    <name type="scientific">Cucumis melo</name>
    <name type="common">Muskmelon</name>
    <dbReference type="NCBI Taxonomy" id="3656"/>
    <lineage>
        <taxon>Eukaryota</taxon>
        <taxon>Viridiplantae</taxon>
        <taxon>Streptophyta</taxon>
        <taxon>Embryophyta</taxon>
        <taxon>Tracheophyta</taxon>
        <taxon>Spermatophyta</taxon>
        <taxon>Magnoliopsida</taxon>
        <taxon>eudicotyledons</taxon>
        <taxon>Gunneridae</taxon>
        <taxon>Pentapetalae</taxon>
        <taxon>rosids</taxon>
        <taxon>fabids</taxon>
        <taxon>Cucurbitales</taxon>
        <taxon>Cucurbitaceae</taxon>
        <taxon>Benincaseae</taxon>
        <taxon>Cucumis</taxon>
    </lineage>
</organism>
<evidence type="ECO:0000313" key="2">
    <source>
        <dbReference type="EnsemblPlants" id="MELO3C024137.2.1"/>
    </source>
</evidence>
<feature type="region of interest" description="Disordered" evidence="1">
    <location>
        <begin position="1"/>
        <end position="22"/>
    </location>
</feature>
<proteinExistence type="predicted"/>
<evidence type="ECO:0000256" key="1">
    <source>
        <dbReference type="SAM" id="MobiDB-lite"/>
    </source>
</evidence>